<name>A0A1R1QWV7_9BACI</name>
<organism evidence="1 2">
    <name type="scientific">Bacillus swezeyi</name>
    <dbReference type="NCBI Taxonomy" id="1925020"/>
    <lineage>
        <taxon>Bacteria</taxon>
        <taxon>Bacillati</taxon>
        <taxon>Bacillota</taxon>
        <taxon>Bacilli</taxon>
        <taxon>Bacillales</taxon>
        <taxon>Bacillaceae</taxon>
        <taxon>Bacillus</taxon>
    </lineage>
</organism>
<accession>A0A1R1S1M3</accession>
<accession>A0A1R1QWV7</accession>
<evidence type="ECO:0000313" key="1">
    <source>
        <dbReference type="EMBL" id="OMI09142.1"/>
    </source>
</evidence>
<dbReference type="EMBL" id="MTJL01000005">
    <property type="protein sequence ID" value="OMI09142.1"/>
    <property type="molecule type" value="Genomic_DNA"/>
</dbReference>
<reference evidence="1 2" key="1">
    <citation type="submission" date="2017-01" db="EMBL/GenBank/DDBJ databases">
        <title>Bacillus phylogenomics.</title>
        <authorList>
            <person name="Dunlap C."/>
        </authorList>
    </citation>
    <scope>NUCLEOTIDE SEQUENCE [LARGE SCALE GENOMIC DNA]</scope>
    <source>
        <strain evidence="1 2">NRRL B-41282</strain>
    </source>
</reference>
<protein>
    <submittedName>
        <fullName evidence="1">Uncharacterized protein</fullName>
    </submittedName>
</protein>
<comment type="caution">
    <text evidence="1">The sequence shown here is derived from an EMBL/GenBank/DDBJ whole genome shotgun (WGS) entry which is preliminary data.</text>
</comment>
<dbReference type="AlphaFoldDB" id="A0A1R1QWV7"/>
<keyword evidence="2" id="KW-1185">Reference proteome</keyword>
<gene>
    <name evidence="1" type="ORF">BW143_03635</name>
</gene>
<dbReference type="Proteomes" id="UP000187367">
    <property type="component" value="Unassembled WGS sequence"/>
</dbReference>
<evidence type="ECO:0000313" key="2">
    <source>
        <dbReference type="Proteomes" id="UP000187367"/>
    </source>
</evidence>
<proteinExistence type="predicted"/>
<sequence length="69" mass="8310">MHHIRLFKRSTRPANFTGQWKEWSPQHSDHIKISLKLPVYRLIYHVMAGFAFFDENFFSKGKTIKEVFL</sequence>